<accession>A0ACB8QF56</accession>
<evidence type="ECO:0000313" key="1">
    <source>
        <dbReference type="EMBL" id="KAI0030315.1"/>
    </source>
</evidence>
<evidence type="ECO:0000313" key="2">
    <source>
        <dbReference type="Proteomes" id="UP000814128"/>
    </source>
</evidence>
<reference evidence="1" key="2">
    <citation type="journal article" date="2022" name="New Phytol.">
        <title>Evolutionary transition to the ectomycorrhizal habit in the genomes of a hyperdiverse lineage of mushroom-forming fungi.</title>
        <authorList>
            <person name="Looney B."/>
            <person name="Miyauchi S."/>
            <person name="Morin E."/>
            <person name="Drula E."/>
            <person name="Courty P.E."/>
            <person name="Kohler A."/>
            <person name="Kuo A."/>
            <person name="LaButti K."/>
            <person name="Pangilinan J."/>
            <person name="Lipzen A."/>
            <person name="Riley R."/>
            <person name="Andreopoulos W."/>
            <person name="He G."/>
            <person name="Johnson J."/>
            <person name="Nolan M."/>
            <person name="Tritt A."/>
            <person name="Barry K.W."/>
            <person name="Grigoriev I.V."/>
            <person name="Nagy L.G."/>
            <person name="Hibbett D."/>
            <person name="Henrissat B."/>
            <person name="Matheny P.B."/>
            <person name="Labbe J."/>
            <person name="Martin F.M."/>
        </authorList>
    </citation>
    <scope>NUCLEOTIDE SEQUENCE</scope>
    <source>
        <strain evidence="1">EC-137</strain>
    </source>
</reference>
<name>A0ACB8QF56_9AGAM</name>
<keyword evidence="2" id="KW-1185">Reference proteome</keyword>
<comment type="caution">
    <text evidence="1">The sequence shown here is derived from an EMBL/GenBank/DDBJ whole genome shotgun (WGS) entry which is preliminary data.</text>
</comment>
<dbReference type="EMBL" id="MU273628">
    <property type="protein sequence ID" value="KAI0030315.1"/>
    <property type="molecule type" value="Genomic_DNA"/>
</dbReference>
<gene>
    <name evidence="1" type="ORF">K488DRAFT_87885</name>
</gene>
<protein>
    <submittedName>
        <fullName evidence="1">Uncharacterized protein</fullName>
    </submittedName>
</protein>
<proteinExistence type="predicted"/>
<sequence>MSAYESAPRWHDRPPTYERLLVDTLVDIRRNAHKHALLASSRKPASQISPVSPYTPQSDQSSIHTEGTFDIDLKSIWSQKTAVSTADGLSVASSDPSSRASSPTQQRPRSLGDESFFPAPISPTSFLPDDDDDDLNDDPLSLSLDFDEPAPAYDADASTSDHSTISRPSTSMTYGTHARTASAATVDSAVSFDVSLLDDEDPWVAFAALCWAACVVDDPDNPPPHAFGRRTTMVPRSALPAPIAEEPEPESEPEPEPESAMPPMRAPEPMRYNAAFSRTEPDLTVGVWSLGDNAVTQELGLEDELGLELDFEVGIFPVFYSWPDGFPALPISIFSPAPSPPFRRYALDSRRLRPPRSRTPGLAPRVHKLEYVPPRPPSPPRTFHKPVPTGSELRDYPLPPVPSFTHARTNSGGFKRLWRWRGKENATF</sequence>
<dbReference type="Proteomes" id="UP000814128">
    <property type="component" value="Unassembled WGS sequence"/>
</dbReference>
<organism evidence="1 2">
    <name type="scientific">Vararia minispora EC-137</name>
    <dbReference type="NCBI Taxonomy" id="1314806"/>
    <lineage>
        <taxon>Eukaryota</taxon>
        <taxon>Fungi</taxon>
        <taxon>Dikarya</taxon>
        <taxon>Basidiomycota</taxon>
        <taxon>Agaricomycotina</taxon>
        <taxon>Agaricomycetes</taxon>
        <taxon>Russulales</taxon>
        <taxon>Lachnocladiaceae</taxon>
        <taxon>Vararia</taxon>
    </lineage>
</organism>
<reference evidence="1" key="1">
    <citation type="submission" date="2021-02" db="EMBL/GenBank/DDBJ databases">
        <authorList>
            <consortium name="DOE Joint Genome Institute"/>
            <person name="Ahrendt S."/>
            <person name="Looney B.P."/>
            <person name="Miyauchi S."/>
            <person name="Morin E."/>
            <person name="Drula E."/>
            <person name="Courty P.E."/>
            <person name="Chicoki N."/>
            <person name="Fauchery L."/>
            <person name="Kohler A."/>
            <person name="Kuo A."/>
            <person name="Labutti K."/>
            <person name="Pangilinan J."/>
            <person name="Lipzen A."/>
            <person name="Riley R."/>
            <person name="Andreopoulos W."/>
            <person name="He G."/>
            <person name="Johnson J."/>
            <person name="Barry K.W."/>
            <person name="Grigoriev I.V."/>
            <person name="Nagy L."/>
            <person name="Hibbett D."/>
            <person name="Henrissat B."/>
            <person name="Matheny P.B."/>
            <person name="Labbe J."/>
            <person name="Martin F."/>
        </authorList>
    </citation>
    <scope>NUCLEOTIDE SEQUENCE</scope>
    <source>
        <strain evidence="1">EC-137</strain>
    </source>
</reference>